<feature type="region of interest" description="Disordered" evidence="1">
    <location>
        <begin position="88"/>
        <end position="136"/>
    </location>
</feature>
<gene>
    <name evidence="4" type="ORF">G6M90_00g113850</name>
</gene>
<dbReference type="RefSeq" id="XP_014539690.1">
    <property type="nucleotide sequence ID" value="XM_014684204.1"/>
</dbReference>
<organism evidence="4 5">
    <name type="scientific">Metarhizium brunneum</name>
    <dbReference type="NCBI Taxonomy" id="500148"/>
    <lineage>
        <taxon>Eukaryota</taxon>
        <taxon>Fungi</taxon>
        <taxon>Dikarya</taxon>
        <taxon>Ascomycota</taxon>
        <taxon>Pezizomycotina</taxon>
        <taxon>Sordariomycetes</taxon>
        <taxon>Hypocreomycetidae</taxon>
        <taxon>Hypocreales</taxon>
        <taxon>Clavicipitaceae</taxon>
        <taxon>Metarhizium</taxon>
    </lineage>
</organism>
<sequence length="258" mass="28320">MRSSLLVIVLPLVGATPRGPPGECDTKTAVSKRGWLGHDVLDGNSIQPAHYSTWHWSNFGLCKGDWSNFGLCKWDWFNWWNWLGSGDESCETDDDTPRPQKPTPTKPETPEEPPTQPSPSTTQAPPPGGGNGPEYINRVNKWMDACGLRHLAHDSTLESNAHQTSVEANGNMVHNMLPGTMAQVMAHGDLTANFDRAFVGGWLCEIKTLFKDKNFCDESSLAEGWTYSGTRHAEILSNSRYTKIGCGTAQSIVTCDVA</sequence>
<dbReference type="Proteomes" id="UP000510686">
    <property type="component" value="Chromosome 7"/>
</dbReference>
<feature type="chain" id="PRO_5028897760" description="SCP domain-containing protein" evidence="2">
    <location>
        <begin position="16"/>
        <end position="258"/>
    </location>
</feature>
<dbReference type="EMBL" id="CP058938">
    <property type="protein sequence ID" value="QLI74435.1"/>
    <property type="molecule type" value="Genomic_DNA"/>
</dbReference>
<dbReference type="KEGG" id="mbrn:26247521"/>
<dbReference type="InterPro" id="IPR035940">
    <property type="entry name" value="CAP_sf"/>
</dbReference>
<dbReference type="GeneID" id="26247521"/>
<feature type="signal peptide" evidence="2">
    <location>
        <begin position="1"/>
        <end position="15"/>
    </location>
</feature>
<evidence type="ECO:0000256" key="1">
    <source>
        <dbReference type="SAM" id="MobiDB-lite"/>
    </source>
</evidence>
<evidence type="ECO:0000259" key="3">
    <source>
        <dbReference type="Pfam" id="PF00188"/>
    </source>
</evidence>
<dbReference type="AlphaFoldDB" id="A0A7D5V472"/>
<dbReference type="OrthoDB" id="4939821at2759"/>
<feature type="domain" description="SCP" evidence="3">
    <location>
        <begin position="137"/>
        <end position="251"/>
    </location>
</feature>
<protein>
    <recommendedName>
        <fullName evidence="3">SCP domain-containing protein</fullName>
    </recommendedName>
</protein>
<proteinExistence type="predicted"/>
<accession>A0A7D5V472</accession>
<keyword evidence="2" id="KW-0732">Signal</keyword>
<feature type="compositionally biased region" description="Pro residues" evidence="1">
    <location>
        <begin position="99"/>
        <end position="117"/>
    </location>
</feature>
<name>A0A7D5V472_9HYPO</name>
<reference evidence="4 5" key="1">
    <citation type="submission" date="2020-07" db="EMBL/GenBank/DDBJ databases">
        <title>Telomere length de novo assembly of all 7 chromosomes of the fungus, Metarhizium brunneum, using a novel assembly pipeline.</title>
        <authorList>
            <person name="Saud z."/>
            <person name="Kortsinoglou A."/>
            <person name="Kouvelis V.N."/>
            <person name="Butt T.M."/>
        </authorList>
    </citation>
    <scope>NUCLEOTIDE SEQUENCE [LARGE SCALE GENOMIC DNA]</scope>
    <source>
        <strain evidence="4 5">4556</strain>
    </source>
</reference>
<dbReference type="InterPro" id="IPR014044">
    <property type="entry name" value="CAP_dom"/>
</dbReference>
<dbReference type="SUPFAM" id="SSF55797">
    <property type="entry name" value="PR-1-like"/>
    <property type="match status" value="1"/>
</dbReference>
<evidence type="ECO:0000313" key="4">
    <source>
        <dbReference type="EMBL" id="QLI74435.1"/>
    </source>
</evidence>
<evidence type="ECO:0000256" key="2">
    <source>
        <dbReference type="SAM" id="SignalP"/>
    </source>
</evidence>
<evidence type="ECO:0000313" key="5">
    <source>
        <dbReference type="Proteomes" id="UP000510686"/>
    </source>
</evidence>
<keyword evidence="5" id="KW-1185">Reference proteome</keyword>
<dbReference type="Pfam" id="PF00188">
    <property type="entry name" value="CAP"/>
    <property type="match status" value="1"/>
</dbReference>